<dbReference type="Pfam" id="PF13843">
    <property type="entry name" value="DDE_Tnp_1_7"/>
    <property type="match status" value="1"/>
</dbReference>
<evidence type="ECO:0000313" key="3">
    <source>
        <dbReference type="EMBL" id="KAG8226098.1"/>
    </source>
</evidence>
<organism evidence="3 4">
    <name type="scientific">Ladona fulva</name>
    <name type="common">Scarce chaser dragonfly</name>
    <name type="synonym">Libellula fulva</name>
    <dbReference type="NCBI Taxonomy" id="123851"/>
    <lineage>
        <taxon>Eukaryota</taxon>
        <taxon>Metazoa</taxon>
        <taxon>Ecdysozoa</taxon>
        <taxon>Arthropoda</taxon>
        <taxon>Hexapoda</taxon>
        <taxon>Insecta</taxon>
        <taxon>Pterygota</taxon>
        <taxon>Palaeoptera</taxon>
        <taxon>Odonata</taxon>
        <taxon>Epiprocta</taxon>
        <taxon>Anisoptera</taxon>
        <taxon>Libelluloidea</taxon>
        <taxon>Libellulidae</taxon>
        <taxon>Ladona</taxon>
    </lineage>
</organism>
<feature type="region of interest" description="Disordered" evidence="1">
    <location>
        <begin position="81"/>
        <end position="138"/>
    </location>
</feature>
<dbReference type="Proteomes" id="UP000792457">
    <property type="component" value="Unassembled WGS sequence"/>
</dbReference>
<feature type="domain" description="PiggyBac transposable element-derived protein" evidence="2">
    <location>
        <begin position="3"/>
        <end position="89"/>
    </location>
</feature>
<dbReference type="AlphaFoldDB" id="A0A8K0NYE1"/>
<reference evidence="3" key="1">
    <citation type="submission" date="2013-04" db="EMBL/GenBank/DDBJ databases">
        <authorList>
            <person name="Qu J."/>
            <person name="Murali S.C."/>
            <person name="Bandaranaike D."/>
            <person name="Bellair M."/>
            <person name="Blankenburg K."/>
            <person name="Chao H."/>
            <person name="Dinh H."/>
            <person name="Doddapaneni H."/>
            <person name="Downs B."/>
            <person name="Dugan-Rocha S."/>
            <person name="Elkadiri S."/>
            <person name="Gnanaolivu R.D."/>
            <person name="Hernandez B."/>
            <person name="Javaid M."/>
            <person name="Jayaseelan J.C."/>
            <person name="Lee S."/>
            <person name="Li M."/>
            <person name="Ming W."/>
            <person name="Munidasa M."/>
            <person name="Muniz J."/>
            <person name="Nguyen L."/>
            <person name="Ongeri F."/>
            <person name="Osuji N."/>
            <person name="Pu L.-L."/>
            <person name="Puazo M."/>
            <person name="Qu C."/>
            <person name="Quiroz J."/>
            <person name="Raj R."/>
            <person name="Weissenberger G."/>
            <person name="Xin Y."/>
            <person name="Zou X."/>
            <person name="Han Y."/>
            <person name="Richards S."/>
            <person name="Worley K."/>
            <person name="Muzny D."/>
            <person name="Gibbs R."/>
        </authorList>
    </citation>
    <scope>NUCLEOTIDE SEQUENCE</scope>
    <source>
        <strain evidence="3">Sampled in the wild</strain>
    </source>
</reference>
<name>A0A8K0NYE1_LADFU</name>
<reference evidence="3" key="2">
    <citation type="submission" date="2017-10" db="EMBL/GenBank/DDBJ databases">
        <title>Ladona fulva Genome sequencing and assembly.</title>
        <authorList>
            <person name="Murali S."/>
            <person name="Richards S."/>
            <person name="Bandaranaike D."/>
            <person name="Bellair M."/>
            <person name="Blankenburg K."/>
            <person name="Chao H."/>
            <person name="Dinh H."/>
            <person name="Doddapaneni H."/>
            <person name="Dugan-Rocha S."/>
            <person name="Elkadiri S."/>
            <person name="Gnanaolivu R."/>
            <person name="Hernandez B."/>
            <person name="Skinner E."/>
            <person name="Javaid M."/>
            <person name="Lee S."/>
            <person name="Li M."/>
            <person name="Ming W."/>
            <person name="Munidasa M."/>
            <person name="Muniz J."/>
            <person name="Nguyen L."/>
            <person name="Hughes D."/>
            <person name="Osuji N."/>
            <person name="Pu L.-L."/>
            <person name="Puazo M."/>
            <person name="Qu C."/>
            <person name="Quiroz J."/>
            <person name="Raj R."/>
            <person name="Weissenberger G."/>
            <person name="Xin Y."/>
            <person name="Zou X."/>
            <person name="Han Y."/>
            <person name="Worley K."/>
            <person name="Muzny D."/>
            <person name="Gibbs R."/>
        </authorList>
    </citation>
    <scope>NUCLEOTIDE SEQUENCE</scope>
    <source>
        <strain evidence="3">Sampled in the wild</strain>
    </source>
</reference>
<keyword evidence="4" id="KW-1185">Reference proteome</keyword>
<evidence type="ECO:0000259" key="2">
    <source>
        <dbReference type="Pfam" id="PF13843"/>
    </source>
</evidence>
<dbReference type="OrthoDB" id="5876240at2759"/>
<evidence type="ECO:0000313" key="4">
    <source>
        <dbReference type="Proteomes" id="UP000792457"/>
    </source>
</evidence>
<proteinExistence type="predicted"/>
<dbReference type="InterPro" id="IPR029526">
    <property type="entry name" value="PGBD"/>
</dbReference>
<sequence length="180" mass="19572">MFTTGTLRPSRKGNPPNVISKKLKKGEVYSEFTEEGLCVSKWKDRRDILTISTEFNGDIIPVTNRRGEESEKPCVEEAYVPAQATNKGRTRRASAEEDTRATRSVRSRVDGGGATIESRGGERAAEGAMSGRKKKTKKVMAVAKRARMATGRHGDSSSTAAAWFLPLCMAAGCSPAYINN</sequence>
<gene>
    <name evidence="3" type="ORF">J437_LFUL006405</name>
</gene>
<dbReference type="EMBL" id="KZ308266">
    <property type="protein sequence ID" value="KAG8226098.1"/>
    <property type="molecule type" value="Genomic_DNA"/>
</dbReference>
<protein>
    <recommendedName>
        <fullName evidence="2">PiggyBac transposable element-derived protein domain-containing protein</fullName>
    </recommendedName>
</protein>
<comment type="caution">
    <text evidence="3">The sequence shown here is derived from an EMBL/GenBank/DDBJ whole genome shotgun (WGS) entry which is preliminary data.</text>
</comment>
<accession>A0A8K0NYE1</accession>
<evidence type="ECO:0000256" key="1">
    <source>
        <dbReference type="SAM" id="MobiDB-lite"/>
    </source>
</evidence>